<dbReference type="Pfam" id="PF01755">
    <property type="entry name" value="Glyco_transf_25"/>
    <property type="match status" value="1"/>
</dbReference>
<name>A0A7S4Q498_9DINO</name>
<dbReference type="CDD" id="cd06532">
    <property type="entry name" value="Glyco_transf_25"/>
    <property type="match status" value="1"/>
</dbReference>
<accession>A0A7S4Q498</accession>
<feature type="domain" description="Glycosyl transferase family 25" evidence="1">
    <location>
        <begin position="85"/>
        <end position="278"/>
    </location>
</feature>
<sequence length="367" mass="40106">MPAVMQSSAAKKAAADRVISRAFAAGGGARVSSGPRGATTKKAGLKRLCSQPGLPRAGKRSRPVAVRAAEAEAEKARSTLQSLQAIVISLDRRPDRMEGCATRLETNCSGLPFTRFSATDGRKTAISESEVSTTWHTGRNVVYQKIRAERKGWDDLDTYQVRQLELSPGERGCASSHIRAWQHCLDLAGSSEKPLLVLEDDAAPTPEFAVRLHRALAALPSDAHLLYLGYSQAANWRRDISPELVESEYVWTTVGYIVWPAGARLMLSRLPVNEPVDNWMAALCAEGDIKAYCVRPKIVHQADAWNVNSDVAHSDEHYWGPNSDIQHSDEFYWGPATGSAKPGQALVDGSCFWDIDSDDSEDTSDDL</sequence>
<protein>
    <recommendedName>
        <fullName evidence="1">Glycosyl transferase family 25 domain-containing protein</fullName>
    </recommendedName>
</protein>
<dbReference type="InterPro" id="IPR002654">
    <property type="entry name" value="Glyco_trans_25"/>
</dbReference>
<dbReference type="EMBL" id="HBNR01017605">
    <property type="protein sequence ID" value="CAE4572002.1"/>
    <property type="molecule type" value="Transcribed_RNA"/>
</dbReference>
<dbReference type="AlphaFoldDB" id="A0A7S4Q498"/>
<evidence type="ECO:0000259" key="1">
    <source>
        <dbReference type="Pfam" id="PF01755"/>
    </source>
</evidence>
<gene>
    <name evidence="2" type="ORF">AMON00008_LOCUS11621</name>
</gene>
<organism evidence="2">
    <name type="scientific">Alexandrium monilatum</name>
    <dbReference type="NCBI Taxonomy" id="311494"/>
    <lineage>
        <taxon>Eukaryota</taxon>
        <taxon>Sar</taxon>
        <taxon>Alveolata</taxon>
        <taxon>Dinophyceae</taxon>
        <taxon>Gonyaulacales</taxon>
        <taxon>Pyrocystaceae</taxon>
        <taxon>Alexandrium</taxon>
    </lineage>
</organism>
<evidence type="ECO:0000313" key="2">
    <source>
        <dbReference type="EMBL" id="CAE4572002.1"/>
    </source>
</evidence>
<proteinExistence type="predicted"/>
<reference evidence="2" key="1">
    <citation type="submission" date="2021-01" db="EMBL/GenBank/DDBJ databases">
        <authorList>
            <person name="Corre E."/>
            <person name="Pelletier E."/>
            <person name="Niang G."/>
            <person name="Scheremetjew M."/>
            <person name="Finn R."/>
            <person name="Kale V."/>
            <person name="Holt S."/>
            <person name="Cochrane G."/>
            <person name="Meng A."/>
            <person name="Brown T."/>
            <person name="Cohen L."/>
        </authorList>
    </citation>
    <scope>NUCLEOTIDE SEQUENCE</scope>
    <source>
        <strain evidence="2">CCMP3105</strain>
    </source>
</reference>